<evidence type="ECO:0000256" key="2">
    <source>
        <dbReference type="ARBA" id="ARBA00022448"/>
    </source>
</evidence>
<keyword evidence="11" id="KW-1185">Reference proteome</keyword>
<evidence type="ECO:0000256" key="1">
    <source>
        <dbReference type="ARBA" id="ARBA00004651"/>
    </source>
</evidence>
<dbReference type="EMBL" id="AFWI01000112">
    <property type="protein sequence ID" value="EGU56490.1"/>
    <property type="molecule type" value="Genomic_DNA"/>
</dbReference>
<feature type="transmembrane region" description="Helical" evidence="7">
    <location>
        <begin position="231"/>
        <end position="249"/>
    </location>
</feature>
<evidence type="ECO:0000256" key="6">
    <source>
        <dbReference type="ARBA" id="ARBA00023136"/>
    </source>
</evidence>
<dbReference type="RefSeq" id="WP_004744208.1">
    <property type="nucleotide sequence ID" value="NZ_AFWI01000112.1"/>
</dbReference>
<feature type="transmembrane region" description="Helical" evidence="7">
    <location>
        <begin position="371"/>
        <end position="393"/>
    </location>
</feature>
<dbReference type="Gene3D" id="1.20.1250.20">
    <property type="entry name" value="MFS general substrate transporter like domains"/>
    <property type="match status" value="2"/>
</dbReference>
<dbReference type="eggNOG" id="COG2814">
    <property type="taxonomic scope" value="Bacteria"/>
</dbReference>
<evidence type="ECO:0000313" key="10">
    <source>
        <dbReference type="EMBL" id="EGU56490.1"/>
    </source>
</evidence>
<keyword evidence="2" id="KW-0813">Transport</keyword>
<feature type="transmembrane region" description="Helical" evidence="7">
    <location>
        <begin position="166"/>
        <end position="187"/>
    </location>
</feature>
<feature type="domain" description="Major facilitator superfamily (MFS) profile" evidence="8">
    <location>
        <begin position="216"/>
        <end position="404"/>
    </location>
</feature>
<dbReference type="PROSITE" id="PS50850">
    <property type="entry name" value="MFS"/>
    <property type="match status" value="1"/>
</dbReference>
<evidence type="ECO:0000256" key="7">
    <source>
        <dbReference type="SAM" id="Phobius"/>
    </source>
</evidence>
<dbReference type="KEGG" id="vtu:IX91_24065"/>
<reference evidence="10 11" key="2">
    <citation type="journal article" date="2012" name="Int. J. Syst. Evol. Microbiol.">
        <title>Vibrio caribbeanicus sp. nov., isolated from the marine sponge Scleritoderma cyanea.</title>
        <authorList>
            <person name="Hoffmann M."/>
            <person name="Monday S.R."/>
            <person name="Allard M.W."/>
            <person name="Strain E.A."/>
            <person name="Whittaker P."/>
            <person name="Naum M."/>
            <person name="McCarthy P.J."/>
            <person name="Lopez J.V."/>
            <person name="Fischer M."/>
            <person name="Brown E.W."/>
        </authorList>
    </citation>
    <scope>NUCLEOTIDE SEQUENCE [LARGE SCALE GENOMIC DNA]</scope>
    <source>
        <strain evidence="10 11">ATCC 19109</strain>
    </source>
</reference>
<dbReference type="InterPro" id="IPR020846">
    <property type="entry name" value="MFS_dom"/>
</dbReference>
<feature type="transmembrane region" description="Helical" evidence="7">
    <location>
        <begin position="344"/>
        <end position="365"/>
    </location>
</feature>
<accession>F9T3X5</accession>
<evidence type="ECO:0000256" key="4">
    <source>
        <dbReference type="ARBA" id="ARBA00022692"/>
    </source>
</evidence>
<dbReference type="AlphaFoldDB" id="F9T3X5"/>
<feature type="transmembrane region" description="Helical" evidence="7">
    <location>
        <begin position="72"/>
        <end position="92"/>
    </location>
</feature>
<proteinExistence type="predicted"/>
<geneLocation type="plasmid" evidence="9 12">
    <name>p251</name>
</geneLocation>
<evidence type="ECO:0000256" key="3">
    <source>
        <dbReference type="ARBA" id="ARBA00022475"/>
    </source>
</evidence>
<reference evidence="10" key="1">
    <citation type="submission" date="2011-08" db="EMBL/GenBank/DDBJ databases">
        <authorList>
            <person name="Hoffman M."/>
            <person name="Strain E.A."/>
            <person name="Brown E."/>
            <person name="Allard M.W."/>
        </authorList>
    </citation>
    <scope>NUCLEOTIDE SEQUENCE</scope>
    <source>
        <strain evidence="10">ATCC 19109</strain>
    </source>
</reference>
<feature type="transmembrane region" description="Helical" evidence="7">
    <location>
        <begin position="134"/>
        <end position="160"/>
    </location>
</feature>
<dbReference type="HOGENOM" id="CLU_053674_0_0_6"/>
<gene>
    <name evidence="9" type="ORF">IX91_24065</name>
    <name evidence="10" type="ORF">VITU9109_17388</name>
</gene>
<evidence type="ECO:0000256" key="5">
    <source>
        <dbReference type="ARBA" id="ARBA00022989"/>
    </source>
</evidence>
<dbReference type="Proteomes" id="UP000003836">
    <property type="component" value="Unassembled WGS sequence"/>
</dbReference>
<dbReference type="EMBL" id="CP009356">
    <property type="protein sequence ID" value="AIW17157.1"/>
    <property type="molecule type" value="Genomic_DNA"/>
</dbReference>
<dbReference type="CDD" id="cd06173">
    <property type="entry name" value="MFS_MefA_like"/>
    <property type="match status" value="1"/>
</dbReference>
<feature type="transmembrane region" description="Helical" evidence="7">
    <location>
        <begin position="255"/>
        <end position="275"/>
    </location>
</feature>
<dbReference type="PANTHER" id="PTHR23513:SF6">
    <property type="entry name" value="MAJOR FACILITATOR SUPERFAMILY ASSOCIATED DOMAIN-CONTAINING PROTEIN"/>
    <property type="match status" value="1"/>
</dbReference>
<dbReference type="PATRIC" id="fig|1051646.9.peg.4898"/>
<sequence>MTLTRDAKLLLLASIISNVGNGIYTLAVGKLLYDQTGSALSFGIVIAFEYLMIFLSNFLAGPIVDRYANSRMLTLVDGCRAAFILALCLLVQDELPLVLVTLISFVIFIGKPFYRAAFFSIEPLVVPSEQLGKYHGFASSAFQTGQFIGIVLAGVLLTYFDPLLCLVLNGVSFAFSALIFCSISQVGETNCEVAQSQHWDNRLIADWRDAVKTLNSVPGLTLTIFASVGDYVLPSMINALLVVFVAQYFNGEAAALSLLDGAFALGALSAGLLAGHVVDRLGRSRSAGMGLFGQGLGFASIAFMAIPSNIVGMMFAIGAFNTISYTSLITHLQQNTDKSIRGRVSLFRNLFAVCVAGVTIPLLTYLSQSSLSWALLFAALVSCIFAVIAVLAVKKWNVELSYQS</sequence>
<dbReference type="Proteomes" id="UP000030071">
    <property type="component" value="Plasmid p251"/>
</dbReference>
<keyword evidence="9" id="KW-0614">Plasmid</keyword>
<keyword evidence="5 7" id="KW-1133">Transmembrane helix</keyword>
<evidence type="ECO:0000259" key="8">
    <source>
        <dbReference type="PROSITE" id="PS50850"/>
    </source>
</evidence>
<dbReference type="SUPFAM" id="SSF103473">
    <property type="entry name" value="MFS general substrate transporter"/>
    <property type="match status" value="1"/>
</dbReference>
<evidence type="ECO:0000313" key="12">
    <source>
        <dbReference type="Proteomes" id="UP000030071"/>
    </source>
</evidence>
<protein>
    <submittedName>
        <fullName evidence="9">MFS transporter</fullName>
    </submittedName>
    <submittedName>
        <fullName evidence="10">Major facilitator transporter</fullName>
    </submittedName>
</protein>
<organism evidence="9 12">
    <name type="scientific">Vibrio tubiashii ATCC 19109</name>
    <dbReference type="NCBI Taxonomy" id="1051646"/>
    <lineage>
        <taxon>Bacteria</taxon>
        <taxon>Pseudomonadati</taxon>
        <taxon>Pseudomonadota</taxon>
        <taxon>Gammaproteobacteria</taxon>
        <taxon>Vibrionales</taxon>
        <taxon>Vibrionaceae</taxon>
        <taxon>Vibrio</taxon>
        <taxon>Vibrio oreintalis group</taxon>
    </lineage>
</organism>
<evidence type="ECO:0000313" key="11">
    <source>
        <dbReference type="Proteomes" id="UP000003836"/>
    </source>
</evidence>
<reference evidence="9 12" key="3">
    <citation type="submission" date="2014-08" db="EMBL/GenBank/DDBJ databases">
        <title>First Complete Genome Sequence of the Shellfish Pathogen Vibrio tubiashii.</title>
        <authorList>
            <person name="Richards G.P."/>
            <person name="Needleman D.S."/>
            <person name="Watson M.A."/>
            <person name="Bono J.L."/>
        </authorList>
    </citation>
    <scope>NUCLEOTIDE SEQUENCE [LARGE SCALE GENOMIC DNA]</scope>
    <source>
        <strain evidence="9 12">ATCC 19109</strain>
        <plasmid evidence="9">p251</plasmid>
        <plasmid evidence="12">Plasmid p251</plasmid>
    </source>
</reference>
<dbReference type="PANTHER" id="PTHR23513">
    <property type="entry name" value="INTEGRAL MEMBRANE EFFLUX PROTEIN-RELATED"/>
    <property type="match status" value="1"/>
</dbReference>
<keyword evidence="6 7" id="KW-0472">Membrane</keyword>
<comment type="subcellular location">
    <subcellularLocation>
        <location evidence="1">Cell membrane</location>
        <topology evidence="1">Multi-pass membrane protein</topology>
    </subcellularLocation>
</comment>
<keyword evidence="3" id="KW-1003">Cell membrane</keyword>
<dbReference type="GO" id="GO:0022857">
    <property type="term" value="F:transmembrane transporter activity"/>
    <property type="evidence" value="ECO:0007669"/>
    <property type="project" value="InterPro"/>
</dbReference>
<dbReference type="InterPro" id="IPR036259">
    <property type="entry name" value="MFS_trans_sf"/>
</dbReference>
<name>F9T3X5_9VIBR</name>
<feature type="transmembrane region" description="Helical" evidence="7">
    <location>
        <begin position="9"/>
        <end position="33"/>
    </location>
</feature>
<dbReference type="InterPro" id="IPR010290">
    <property type="entry name" value="TM_effector"/>
</dbReference>
<dbReference type="Pfam" id="PF05977">
    <property type="entry name" value="MFS_3"/>
    <property type="match status" value="1"/>
</dbReference>
<feature type="transmembrane region" description="Helical" evidence="7">
    <location>
        <begin position="39"/>
        <end position="60"/>
    </location>
</feature>
<dbReference type="GO" id="GO:0005886">
    <property type="term" value="C:plasma membrane"/>
    <property type="evidence" value="ECO:0007669"/>
    <property type="project" value="UniProtKB-SubCell"/>
</dbReference>
<dbReference type="GeneID" id="23447802"/>
<keyword evidence="4 7" id="KW-0812">Transmembrane</keyword>
<evidence type="ECO:0000313" key="9">
    <source>
        <dbReference type="EMBL" id="AIW17157.1"/>
    </source>
</evidence>